<evidence type="ECO:0000259" key="4">
    <source>
        <dbReference type="PROSITE" id="PS50967"/>
    </source>
</evidence>
<gene>
    <name evidence="5" type="ORF">CTEN210_16963</name>
</gene>
<dbReference type="InterPro" id="IPR036397">
    <property type="entry name" value="RNaseH_sf"/>
</dbReference>
<name>A0AAD3DAK2_9STRA</name>
<feature type="region of interest" description="Disordered" evidence="3">
    <location>
        <begin position="827"/>
        <end position="864"/>
    </location>
</feature>
<feature type="compositionally biased region" description="Basic residues" evidence="3">
    <location>
        <begin position="982"/>
        <end position="997"/>
    </location>
</feature>
<feature type="region of interest" description="Disordered" evidence="3">
    <location>
        <begin position="32"/>
        <end position="54"/>
    </location>
</feature>
<comment type="subcellular location">
    <subcellularLocation>
        <location evidence="1">Nucleus</location>
    </subcellularLocation>
</comment>
<dbReference type="Pfam" id="PF01612">
    <property type="entry name" value="DNA_pol_A_exo1"/>
    <property type="match status" value="1"/>
</dbReference>
<comment type="caution">
    <text evidence="5">The sequence shown here is derived from an EMBL/GenBank/DDBJ whole genome shotgun (WGS) entry which is preliminary data.</text>
</comment>
<evidence type="ECO:0000256" key="3">
    <source>
        <dbReference type="SAM" id="MobiDB-lite"/>
    </source>
</evidence>
<dbReference type="Gene3D" id="3.30.420.10">
    <property type="entry name" value="Ribonuclease H-like superfamily/Ribonuclease H"/>
    <property type="match status" value="1"/>
</dbReference>
<keyword evidence="6" id="KW-1185">Reference proteome</keyword>
<dbReference type="SMART" id="SM00341">
    <property type="entry name" value="HRDC"/>
    <property type="match status" value="1"/>
</dbReference>
<proteinExistence type="predicted"/>
<dbReference type="GO" id="GO:0000467">
    <property type="term" value="P:exonucleolytic trimming to generate mature 3'-end of 5.8S rRNA from tricistronic rRNA transcript (SSU-rRNA, 5.8S rRNA, LSU-rRNA)"/>
    <property type="evidence" value="ECO:0007669"/>
    <property type="project" value="InterPro"/>
</dbReference>
<dbReference type="GO" id="GO:0071038">
    <property type="term" value="P:TRAMP-dependent tRNA surveillance pathway"/>
    <property type="evidence" value="ECO:0007669"/>
    <property type="project" value="TreeGrafter"/>
</dbReference>
<dbReference type="InterPro" id="IPR010997">
    <property type="entry name" value="HRDC-like_sf"/>
</dbReference>
<dbReference type="GO" id="GO:0071044">
    <property type="term" value="P:histone mRNA catabolic process"/>
    <property type="evidence" value="ECO:0007669"/>
    <property type="project" value="TreeGrafter"/>
</dbReference>
<dbReference type="GO" id="GO:0005730">
    <property type="term" value="C:nucleolus"/>
    <property type="evidence" value="ECO:0007669"/>
    <property type="project" value="TreeGrafter"/>
</dbReference>
<feature type="compositionally biased region" description="Acidic residues" evidence="3">
    <location>
        <begin position="768"/>
        <end position="780"/>
    </location>
</feature>
<feature type="region of interest" description="Disordered" evidence="3">
    <location>
        <begin position="757"/>
        <end position="780"/>
    </location>
</feature>
<dbReference type="EMBL" id="BLLK01000069">
    <property type="protein sequence ID" value="GFH60487.1"/>
    <property type="molecule type" value="Genomic_DNA"/>
</dbReference>
<feature type="compositionally biased region" description="Acidic residues" evidence="3">
    <location>
        <begin position="41"/>
        <end position="54"/>
    </location>
</feature>
<dbReference type="SMART" id="SM00474">
    <property type="entry name" value="35EXOc"/>
    <property type="match status" value="1"/>
</dbReference>
<feature type="domain" description="HRDC" evidence="4">
    <location>
        <begin position="531"/>
        <end position="611"/>
    </location>
</feature>
<evidence type="ECO:0000256" key="1">
    <source>
        <dbReference type="ARBA" id="ARBA00004123"/>
    </source>
</evidence>
<accession>A0AAD3DAK2</accession>
<dbReference type="PROSITE" id="PS50967">
    <property type="entry name" value="HRDC"/>
    <property type="match status" value="1"/>
</dbReference>
<feature type="compositionally biased region" description="Low complexity" evidence="3">
    <location>
        <begin position="970"/>
        <end position="979"/>
    </location>
</feature>
<dbReference type="Proteomes" id="UP001054902">
    <property type="component" value="Unassembled WGS sequence"/>
</dbReference>
<dbReference type="InterPro" id="IPR044876">
    <property type="entry name" value="HRDC_dom_sf"/>
</dbReference>
<dbReference type="AlphaFoldDB" id="A0AAD3DAK2"/>
<dbReference type="GO" id="GO:0071036">
    <property type="term" value="P:nuclear polyadenylation-dependent snoRNA catabolic process"/>
    <property type="evidence" value="ECO:0007669"/>
    <property type="project" value="TreeGrafter"/>
</dbReference>
<organism evidence="5 6">
    <name type="scientific">Chaetoceros tenuissimus</name>
    <dbReference type="NCBI Taxonomy" id="426638"/>
    <lineage>
        <taxon>Eukaryota</taxon>
        <taxon>Sar</taxon>
        <taxon>Stramenopiles</taxon>
        <taxon>Ochrophyta</taxon>
        <taxon>Bacillariophyta</taxon>
        <taxon>Coscinodiscophyceae</taxon>
        <taxon>Chaetocerotophycidae</taxon>
        <taxon>Chaetocerotales</taxon>
        <taxon>Chaetocerotaceae</taxon>
        <taxon>Chaetoceros</taxon>
    </lineage>
</organism>
<feature type="compositionally biased region" description="Basic and acidic residues" evidence="3">
    <location>
        <begin position="900"/>
        <end position="912"/>
    </location>
</feature>
<dbReference type="PANTHER" id="PTHR12124:SF47">
    <property type="entry name" value="EXOSOME COMPONENT 10"/>
    <property type="match status" value="1"/>
</dbReference>
<feature type="region of interest" description="Disordered" evidence="3">
    <location>
        <begin position="886"/>
        <end position="1008"/>
    </location>
</feature>
<reference evidence="5 6" key="1">
    <citation type="journal article" date="2021" name="Sci. Rep.">
        <title>The genome of the diatom Chaetoceros tenuissimus carries an ancient integrated fragment of an extant virus.</title>
        <authorList>
            <person name="Hongo Y."/>
            <person name="Kimura K."/>
            <person name="Takaki Y."/>
            <person name="Yoshida Y."/>
            <person name="Baba S."/>
            <person name="Kobayashi G."/>
            <person name="Nagasaki K."/>
            <person name="Hano T."/>
            <person name="Tomaru Y."/>
        </authorList>
    </citation>
    <scope>NUCLEOTIDE SEQUENCE [LARGE SCALE GENOMIC DNA]</scope>
    <source>
        <strain evidence="5 6">NIES-3715</strain>
    </source>
</reference>
<feature type="region of interest" description="Disordered" evidence="3">
    <location>
        <begin position="610"/>
        <end position="629"/>
    </location>
</feature>
<feature type="compositionally biased region" description="Basic and acidic residues" evidence="3">
    <location>
        <begin position="215"/>
        <end position="231"/>
    </location>
</feature>
<feature type="region of interest" description="Disordered" evidence="3">
    <location>
        <begin position="202"/>
        <end position="231"/>
    </location>
</feature>
<dbReference type="SUPFAM" id="SSF47819">
    <property type="entry name" value="HRDC-like"/>
    <property type="match status" value="1"/>
</dbReference>
<keyword evidence="2" id="KW-0539">Nucleus</keyword>
<evidence type="ECO:0000256" key="2">
    <source>
        <dbReference type="ARBA" id="ARBA00023242"/>
    </source>
</evidence>
<feature type="compositionally biased region" description="Polar residues" evidence="3">
    <location>
        <begin position="998"/>
        <end position="1008"/>
    </location>
</feature>
<dbReference type="GO" id="GO:0071051">
    <property type="term" value="P:poly(A)-dependent snoRNA 3'-end processing"/>
    <property type="evidence" value="ECO:0007669"/>
    <property type="project" value="TreeGrafter"/>
</dbReference>
<evidence type="ECO:0000313" key="5">
    <source>
        <dbReference type="EMBL" id="GFH60487.1"/>
    </source>
</evidence>
<sequence>MSTMNNEPADEGEAADFTKLLAALSVGARSVNSLPKTSERNEDEDASASENEEDDEFAYHMAFSEYRNLCNDSRAEIASLLNRAFKSSASVEHVVEDFEFDDPQLWETAAEACDCLLERVDQYIQNVKEGRIGQDGEKFGETIAKMGDLARNKAKGGFDQIVGNLVDMEKPQITYNFAGAVQNARTEPFVPQIHPDKPFSIDQSFKLEPIPGHGLDSRQTRGDSEKHSKSIPEDIVAPQEHYPHPYSAEIKALKYRDWQLKVDNEDCGKYGTSGTLNNPEIASAKGVWIDKEDDLIQLVKRINDDDCREIAIDLEAHSFRSFNGFLCLMQLSLRRPALKEGEKAKSSDGGDSIDTAYDFVIDTLALRNVMNEHLAPIMANPDIVKVMHGADSDIGWFQRDFGIYVVNLFDTYRACKCLRLNKASLAYLLAKYANVEADKKHQLSDWRQRPLPEDMRAYAVSDTLYLLDIYDKMRVELLKQGKTNTDVNIKSVLDASKNVCLIRYDKESFNPNGYKNIIMSKRGRSSTVDLNSEQESLLKALYDWRDLIAREEDESPQYICGNTGLLRVSSTCPKTVNELRSCMNPAPPMMIKYSSDILRMVKQFITSAGKSMTPNVKSNSDRSNLTSPFPGTAALYQRAGWTTPQSGLLANEEDGTSSSDVEMKEISTTSYDASTSTSHNLLMKPNLSSNGNSKGVDGLGAAREAMNEGVEGSNIHSGTVTKQNSNAQKAADKVRKTLKSGDQNLLKLAKAKNFTAEGDTVAEHTSDTDEESVDNNESNEIDEIPRSMKEIYRMSNRNRRKTKKIQIEFSDEEDDIEDAEELRKAQEIISKSGANGGDYFDDSPSKRQRTKSQDDSSTQAFNTKGDLEVMIDLGWVKNKKEADALLEDQKQSVESGETSGGKEKSRGGENESNHGSINNGERKSRQRRGGKGNKSSAAPFDYSKVGAIGVGGSSKIDSNPFFEGAAISRSSATTQQTTATKERKKSGNTRRGGKRSNHSGNKTHTYRK</sequence>
<dbReference type="InterPro" id="IPR002562">
    <property type="entry name" value="3'-5'_exonuclease_dom"/>
</dbReference>
<dbReference type="InterPro" id="IPR002121">
    <property type="entry name" value="HRDC_dom"/>
</dbReference>
<dbReference type="Pfam" id="PF00570">
    <property type="entry name" value="HRDC"/>
    <property type="match status" value="1"/>
</dbReference>
<dbReference type="GO" id="GO:0071037">
    <property type="term" value="P:nuclear polyadenylation-dependent snRNA catabolic process"/>
    <property type="evidence" value="ECO:0007669"/>
    <property type="project" value="TreeGrafter"/>
</dbReference>
<evidence type="ECO:0000313" key="6">
    <source>
        <dbReference type="Proteomes" id="UP001054902"/>
    </source>
</evidence>
<dbReference type="GO" id="GO:0000175">
    <property type="term" value="F:3'-5'-RNA exonuclease activity"/>
    <property type="evidence" value="ECO:0007669"/>
    <property type="project" value="InterPro"/>
</dbReference>
<dbReference type="InterPro" id="IPR045092">
    <property type="entry name" value="Rrp6-like"/>
</dbReference>
<dbReference type="Gene3D" id="1.10.150.80">
    <property type="entry name" value="HRDC domain"/>
    <property type="match status" value="1"/>
</dbReference>
<protein>
    <recommendedName>
        <fullName evidence="4">HRDC domain-containing protein</fullName>
    </recommendedName>
</protein>
<dbReference type="GO" id="GO:0071035">
    <property type="term" value="P:nuclear polyadenylation-dependent rRNA catabolic process"/>
    <property type="evidence" value="ECO:0007669"/>
    <property type="project" value="TreeGrafter"/>
</dbReference>
<dbReference type="PANTHER" id="PTHR12124">
    <property type="entry name" value="POLYMYOSITIS/SCLERODERMA AUTOANTIGEN-RELATED"/>
    <property type="match status" value="1"/>
</dbReference>
<dbReference type="GO" id="GO:0003727">
    <property type="term" value="F:single-stranded RNA binding"/>
    <property type="evidence" value="ECO:0007669"/>
    <property type="project" value="TreeGrafter"/>
</dbReference>
<dbReference type="GO" id="GO:0000176">
    <property type="term" value="C:nuclear exosome (RNase complex)"/>
    <property type="evidence" value="ECO:0007669"/>
    <property type="project" value="TreeGrafter"/>
</dbReference>
<dbReference type="GO" id="GO:0071039">
    <property type="term" value="P:nuclear polyadenylation-dependent CUT catabolic process"/>
    <property type="evidence" value="ECO:0007669"/>
    <property type="project" value="TreeGrafter"/>
</dbReference>
<dbReference type="GO" id="GO:0000166">
    <property type="term" value="F:nucleotide binding"/>
    <property type="evidence" value="ECO:0007669"/>
    <property type="project" value="InterPro"/>
</dbReference>
<dbReference type="SUPFAM" id="SSF53098">
    <property type="entry name" value="Ribonuclease H-like"/>
    <property type="match status" value="1"/>
</dbReference>
<dbReference type="InterPro" id="IPR012337">
    <property type="entry name" value="RNaseH-like_sf"/>
</dbReference>
<dbReference type="GO" id="GO:0071040">
    <property type="term" value="P:nuclear polyadenylation-dependent antisense transcript catabolic process"/>
    <property type="evidence" value="ECO:0007669"/>
    <property type="project" value="TreeGrafter"/>
</dbReference>